<dbReference type="GO" id="GO:0008610">
    <property type="term" value="P:lipid biosynthetic process"/>
    <property type="evidence" value="ECO:0007669"/>
    <property type="project" value="InterPro"/>
</dbReference>
<feature type="transmembrane region" description="Helical" evidence="7">
    <location>
        <begin position="79"/>
        <end position="97"/>
    </location>
</feature>
<keyword evidence="6 7" id="KW-0472">Membrane</keyword>
<name>A0A2S8IPW6_BURCE</name>
<reference evidence="9 10" key="1">
    <citation type="submission" date="2018-02" db="EMBL/GenBank/DDBJ databases">
        <title>Draft genome sequencing of Burkholderia cepacia Y14-15.</title>
        <authorList>
            <person name="Zheng B.-X."/>
        </authorList>
    </citation>
    <scope>NUCLEOTIDE SEQUENCE [LARGE SCALE GENOMIC DNA]</scope>
    <source>
        <strain evidence="9 10">Y14-15</strain>
    </source>
</reference>
<comment type="subcellular location">
    <subcellularLocation>
        <location evidence="1">Endomembrane system</location>
        <topology evidence="1">Multi-pass membrane protein</topology>
    </subcellularLocation>
</comment>
<keyword evidence="3 7" id="KW-1133">Transmembrane helix</keyword>
<gene>
    <name evidence="9" type="ORF">C5615_18100</name>
</gene>
<dbReference type="GO" id="GO:0006643">
    <property type="term" value="P:membrane lipid metabolic process"/>
    <property type="evidence" value="ECO:0007669"/>
    <property type="project" value="TreeGrafter"/>
</dbReference>
<sequence>MQNLPDIMVAALPAFAVLIAVEVVLAAMLGRRLYRTRDTLANLALAAGAFVASVLTGGLVLTVLSWVYAHRLFTIPMNVWWAWVLCFFADDFSYYWFHRLSHEVRWFWASHSVHHSSEQYNLSVSLRQTWTGTISGSFLFWAWMLLLGFHPKMILFMQSVSLIYQFWIHTEAIDKMPRWFEALLNTPSQHRVHHGSDFDYLDTNYAGTTMIWDRLFGSYTPERFTPHYGLTSSIGTDNPFRIAFYEWGNIARDLAKAGDLRTAINYLIRPPGWSPDGSSLTTRDARRATQQVS</sequence>
<keyword evidence="2 7" id="KW-0812">Transmembrane</keyword>
<evidence type="ECO:0000256" key="1">
    <source>
        <dbReference type="ARBA" id="ARBA00004127"/>
    </source>
</evidence>
<comment type="caution">
    <text evidence="9">The sequence shown here is derived from an EMBL/GenBank/DDBJ whole genome shotgun (WGS) entry which is preliminary data.</text>
</comment>
<feature type="domain" description="Fatty acid hydroxylase" evidence="8">
    <location>
        <begin position="83"/>
        <end position="218"/>
    </location>
</feature>
<dbReference type="AlphaFoldDB" id="A0A2S8IPW6"/>
<feature type="transmembrane region" description="Helical" evidence="7">
    <location>
        <begin position="130"/>
        <end position="149"/>
    </location>
</feature>
<organism evidence="9 10">
    <name type="scientific">Burkholderia cepacia</name>
    <name type="common">Pseudomonas cepacia</name>
    <dbReference type="NCBI Taxonomy" id="292"/>
    <lineage>
        <taxon>Bacteria</taxon>
        <taxon>Pseudomonadati</taxon>
        <taxon>Pseudomonadota</taxon>
        <taxon>Betaproteobacteria</taxon>
        <taxon>Burkholderiales</taxon>
        <taxon>Burkholderiaceae</taxon>
        <taxon>Burkholderia</taxon>
        <taxon>Burkholderia cepacia complex</taxon>
    </lineage>
</organism>
<evidence type="ECO:0000256" key="2">
    <source>
        <dbReference type="ARBA" id="ARBA00022692"/>
    </source>
</evidence>
<evidence type="ECO:0000313" key="10">
    <source>
        <dbReference type="Proteomes" id="UP000238206"/>
    </source>
</evidence>
<evidence type="ECO:0000256" key="7">
    <source>
        <dbReference type="SAM" id="Phobius"/>
    </source>
</evidence>
<keyword evidence="5" id="KW-0443">Lipid metabolism</keyword>
<dbReference type="GO" id="GO:0005506">
    <property type="term" value="F:iron ion binding"/>
    <property type="evidence" value="ECO:0007669"/>
    <property type="project" value="InterPro"/>
</dbReference>
<dbReference type="GO" id="GO:0050479">
    <property type="term" value="F:glyceryl-ether monooxygenase activity"/>
    <property type="evidence" value="ECO:0007669"/>
    <property type="project" value="TreeGrafter"/>
</dbReference>
<dbReference type="PANTHER" id="PTHR21624">
    <property type="entry name" value="STEROL DESATURASE-RELATED PROTEIN"/>
    <property type="match status" value="1"/>
</dbReference>
<dbReference type="Pfam" id="PF04116">
    <property type="entry name" value="FA_hydroxylase"/>
    <property type="match status" value="1"/>
</dbReference>
<protein>
    <submittedName>
        <fullName evidence="9">C-5 sterol desaturase</fullName>
    </submittedName>
</protein>
<dbReference type="GO" id="GO:0012505">
    <property type="term" value="C:endomembrane system"/>
    <property type="evidence" value="ECO:0007669"/>
    <property type="project" value="UniProtKB-SubCell"/>
</dbReference>
<evidence type="ECO:0000256" key="4">
    <source>
        <dbReference type="ARBA" id="ARBA00023002"/>
    </source>
</evidence>
<evidence type="ECO:0000256" key="6">
    <source>
        <dbReference type="ARBA" id="ARBA00023136"/>
    </source>
</evidence>
<dbReference type="GO" id="GO:0016020">
    <property type="term" value="C:membrane"/>
    <property type="evidence" value="ECO:0007669"/>
    <property type="project" value="GOC"/>
</dbReference>
<dbReference type="Proteomes" id="UP000238206">
    <property type="component" value="Unassembled WGS sequence"/>
</dbReference>
<evidence type="ECO:0000256" key="3">
    <source>
        <dbReference type="ARBA" id="ARBA00022989"/>
    </source>
</evidence>
<feature type="transmembrane region" description="Helical" evidence="7">
    <location>
        <begin position="42"/>
        <end position="67"/>
    </location>
</feature>
<evidence type="ECO:0000256" key="5">
    <source>
        <dbReference type="ARBA" id="ARBA00023098"/>
    </source>
</evidence>
<dbReference type="PANTHER" id="PTHR21624:SF1">
    <property type="entry name" value="ALKYLGLYCEROL MONOOXYGENASE"/>
    <property type="match status" value="1"/>
</dbReference>
<accession>A0A2S8IPW6</accession>
<proteinExistence type="predicted"/>
<dbReference type="EMBL" id="PUIQ01000022">
    <property type="protein sequence ID" value="PQP16821.1"/>
    <property type="molecule type" value="Genomic_DNA"/>
</dbReference>
<dbReference type="InterPro" id="IPR051689">
    <property type="entry name" value="Sterol_desaturase/TMEM195"/>
</dbReference>
<dbReference type="InterPro" id="IPR006694">
    <property type="entry name" value="Fatty_acid_hydroxylase"/>
</dbReference>
<evidence type="ECO:0000259" key="8">
    <source>
        <dbReference type="Pfam" id="PF04116"/>
    </source>
</evidence>
<keyword evidence="4" id="KW-0560">Oxidoreductase</keyword>
<dbReference type="RefSeq" id="WP_105391519.1">
    <property type="nucleotide sequence ID" value="NZ_PUIQ01000022.1"/>
</dbReference>
<evidence type="ECO:0000313" key="9">
    <source>
        <dbReference type="EMBL" id="PQP16821.1"/>
    </source>
</evidence>